<sequence length="106" mass="12152">MPARNKPSFLGEVHWMCEWSWLRLKSEPGESRQVSVTMAVRSATLGMCLNVPEGIFPLWAVRHHLFRRCNCKAVGSVQLCAQEEVQHESEHPEHSIAFQQARCTLH</sequence>
<dbReference type="Proteomes" id="UP000053599">
    <property type="component" value="Unassembled WGS sequence"/>
</dbReference>
<organism evidence="1 2">
    <name type="scientific">Exophiala sideris</name>
    <dbReference type="NCBI Taxonomy" id="1016849"/>
    <lineage>
        <taxon>Eukaryota</taxon>
        <taxon>Fungi</taxon>
        <taxon>Dikarya</taxon>
        <taxon>Ascomycota</taxon>
        <taxon>Pezizomycotina</taxon>
        <taxon>Eurotiomycetes</taxon>
        <taxon>Chaetothyriomycetidae</taxon>
        <taxon>Chaetothyriales</taxon>
        <taxon>Herpotrichiellaceae</taxon>
        <taxon>Exophiala</taxon>
    </lineage>
</organism>
<dbReference type="AlphaFoldDB" id="A0A0D1YTE3"/>
<protein>
    <submittedName>
        <fullName evidence="1">Uncharacterized protein</fullName>
    </submittedName>
</protein>
<proteinExistence type="predicted"/>
<gene>
    <name evidence="1" type="ORF">PV11_09909</name>
</gene>
<dbReference type="HOGENOM" id="CLU_2223297_0_0_1"/>
<reference evidence="1 2" key="1">
    <citation type="submission" date="2015-01" db="EMBL/GenBank/DDBJ databases">
        <title>The Genome Sequence of Exophiala sideris CBS121828.</title>
        <authorList>
            <consortium name="The Broad Institute Genomics Platform"/>
            <person name="Cuomo C."/>
            <person name="de Hoog S."/>
            <person name="Gorbushina A."/>
            <person name="Stielow B."/>
            <person name="Teixiera M."/>
            <person name="Abouelleil A."/>
            <person name="Chapman S.B."/>
            <person name="Priest M."/>
            <person name="Young S.K."/>
            <person name="Wortman J."/>
            <person name="Nusbaum C."/>
            <person name="Birren B."/>
        </authorList>
    </citation>
    <scope>NUCLEOTIDE SEQUENCE [LARGE SCALE GENOMIC DNA]</scope>
    <source>
        <strain evidence="1 2">CBS 121828</strain>
    </source>
</reference>
<evidence type="ECO:0000313" key="1">
    <source>
        <dbReference type="EMBL" id="KIV78163.1"/>
    </source>
</evidence>
<name>A0A0D1YTE3_9EURO</name>
<accession>A0A0D1YTE3</accession>
<evidence type="ECO:0000313" key="2">
    <source>
        <dbReference type="Proteomes" id="UP000053599"/>
    </source>
</evidence>
<dbReference type="EMBL" id="KN846954">
    <property type="protein sequence ID" value="KIV78163.1"/>
    <property type="molecule type" value="Genomic_DNA"/>
</dbReference>